<dbReference type="Proteomes" id="UP000054166">
    <property type="component" value="Unassembled WGS sequence"/>
</dbReference>
<accession>A0A0C3EEV1</accession>
<keyword evidence="2" id="KW-1185">Reference proteome</keyword>
<evidence type="ECO:0000313" key="1">
    <source>
        <dbReference type="EMBL" id="KIM71165.1"/>
    </source>
</evidence>
<evidence type="ECO:0000313" key="2">
    <source>
        <dbReference type="Proteomes" id="UP000054166"/>
    </source>
</evidence>
<reference evidence="2" key="2">
    <citation type="submission" date="2015-01" db="EMBL/GenBank/DDBJ databases">
        <title>Evolutionary Origins and Diversification of the Mycorrhizal Mutualists.</title>
        <authorList>
            <consortium name="DOE Joint Genome Institute"/>
            <consortium name="Mycorrhizal Genomics Consortium"/>
            <person name="Kohler A."/>
            <person name="Kuo A."/>
            <person name="Nagy L.G."/>
            <person name="Floudas D."/>
            <person name="Copeland A."/>
            <person name="Barry K.W."/>
            <person name="Cichocki N."/>
            <person name="Veneault-Fourrey C."/>
            <person name="LaButti K."/>
            <person name="Lindquist E.A."/>
            <person name="Lipzen A."/>
            <person name="Lundell T."/>
            <person name="Morin E."/>
            <person name="Murat C."/>
            <person name="Riley R."/>
            <person name="Ohm R."/>
            <person name="Sun H."/>
            <person name="Tunlid A."/>
            <person name="Henrissat B."/>
            <person name="Grigoriev I.V."/>
            <person name="Hibbett D.S."/>
            <person name="Martin F."/>
        </authorList>
    </citation>
    <scope>NUCLEOTIDE SEQUENCE [LARGE SCALE GENOMIC DNA]</scope>
    <source>
        <strain evidence="2">F 1598</strain>
    </source>
</reference>
<sequence>MMGRKICGINLYQFVTLGSVDVDSLEYISGQLQSELMQHMKNTEVVRRKRYVAFKYRITSVVMGASHLLDQNTPHQIITDNTR</sequence>
<dbReference type="HOGENOM" id="CLU_2543408_0_0_1"/>
<proteinExistence type="predicted"/>
<gene>
    <name evidence="1" type="ORF">PILCRDRAFT_759524</name>
</gene>
<reference evidence="1 2" key="1">
    <citation type="submission" date="2014-04" db="EMBL/GenBank/DDBJ databases">
        <authorList>
            <consortium name="DOE Joint Genome Institute"/>
            <person name="Kuo A."/>
            <person name="Tarkka M."/>
            <person name="Buscot F."/>
            <person name="Kohler A."/>
            <person name="Nagy L.G."/>
            <person name="Floudas D."/>
            <person name="Copeland A."/>
            <person name="Barry K.W."/>
            <person name="Cichocki N."/>
            <person name="Veneault-Fourrey C."/>
            <person name="LaButti K."/>
            <person name="Lindquist E.A."/>
            <person name="Lipzen A."/>
            <person name="Lundell T."/>
            <person name="Morin E."/>
            <person name="Murat C."/>
            <person name="Sun H."/>
            <person name="Tunlid A."/>
            <person name="Henrissat B."/>
            <person name="Grigoriev I.V."/>
            <person name="Hibbett D.S."/>
            <person name="Martin F."/>
            <person name="Nordberg H.P."/>
            <person name="Cantor M.N."/>
            <person name="Hua S.X."/>
        </authorList>
    </citation>
    <scope>NUCLEOTIDE SEQUENCE [LARGE SCALE GENOMIC DNA]</scope>
    <source>
        <strain evidence="1 2">F 1598</strain>
    </source>
</reference>
<protein>
    <submittedName>
        <fullName evidence="1">Uncharacterized protein</fullName>
    </submittedName>
</protein>
<organism evidence="1 2">
    <name type="scientific">Piloderma croceum (strain F 1598)</name>
    <dbReference type="NCBI Taxonomy" id="765440"/>
    <lineage>
        <taxon>Eukaryota</taxon>
        <taxon>Fungi</taxon>
        <taxon>Dikarya</taxon>
        <taxon>Basidiomycota</taxon>
        <taxon>Agaricomycotina</taxon>
        <taxon>Agaricomycetes</taxon>
        <taxon>Agaricomycetidae</taxon>
        <taxon>Atheliales</taxon>
        <taxon>Atheliaceae</taxon>
        <taxon>Piloderma</taxon>
    </lineage>
</organism>
<name>A0A0C3EEV1_PILCF</name>
<dbReference type="InParanoid" id="A0A0C3EEV1"/>
<dbReference type="AlphaFoldDB" id="A0A0C3EEV1"/>
<dbReference type="EMBL" id="KN833439">
    <property type="protein sequence ID" value="KIM71165.1"/>
    <property type="molecule type" value="Genomic_DNA"/>
</dbReference>